<reference evidence="10 11" key="1">
    <citation type="submission" date="2016-03" db="EMBL/GenBank/DDBJ databases">
        <title>Cyphomyrmex costatus WGS genome.</title>
        <authorList>
            <person name="Nygaard S."/>
            <person name="Hu H."/>
            <person name="Boomsma J."/>
            <person name="Zhang G."/>
        </authorList>
    </citation>
    <scope>NUCLEOTIDE SEQUENCE [LARGE SCALE GENOMIC DNA]</scope>
    <source>
        <strain evidence="10">MS0001</strain>
        <tissue evidence="10">Whole body</tissue>
    </source>
</reference>
<dbReference type="GO" id="GO:0005634">
    <property type="term" value="C:nucleus"/>
    <property type="evidence" value="ECO:0007669"/>
    <property type="project" value="UniProtKB-SubCell"/>
</dbReference>
<dbReference type="GO" id="GO:0046872">
    <property type="term" value="F:metal ion binding"/>
    <property type="evidence" value="ECO:0007669"/>
    <property type="project" value="UniProtKB-KW"/>
</dbReference>
<evidence type="ECO:0000256" key="2">
    <source>
        <dbReference type="ARBA" id="ARBA00004123"/>
    </source>
</evidence>
<evidence type="ECO:0000256" key="3">
    <source>
        <dbReference type="ARBA" id="ARBA00006958"/>
    </source>
</evidence>
<dbReference type="Pfam" id="PF13359">
    <property type="entry name" value="DDE_Tnp_4"/>
    <property type="match status" value="1"/>
</dbReference>
<comment type="subcellular location">
    <subcellularLocation>
        <location evidence="2">Nucleus</location>
    </subcellularLocation>
</comment>
<dbReference type="InterPro" id="IPR027806">
    <property type="entry name" value="HARBI1_dom"/>
</dbReference>
<dbReference type="STRING" id="456900.A0A151I9V3"/>
<evidence type="ECO:0000256" key="8">
    <source>
        <dbReference type="SAM" id="SignalP"/>
    </source>
</evidence>
<accession>A0A151I9V3</accession>
<dbReference type="AlphaFoldDB" id="A0A151I9V3"/>
<keyword evidence="6" id="KW-0378">Hydrolase</keyword>
<dbReference type="PANTHER" id="PTHR22930">
    <property type="match status" value="1"/>
</dbReference>
<feature type="chain" id="PRO_5007582041" evidence="8">
    <location>
        <begin position="27"/>
        <end position="233"/>
    </location>
</feature>
<dbReference type="InterPro" id="IPR045249">
    <property type="entry name" value="HARBI1-like"/>
</dbReference>
<dbReference type="Proteomes" id="UP000078542">
    <property type="component" value="Unassembled WGS sequence"/>
</dbReference>
<keyword evidence="11" id="KW-1185">Reference proteome</keyword>
<protein>
    <submittedName>
        <fullName evidence="10">Putative nuclease HARBI1</fullName>
    </submittedName>
</protein>
<evidence type="ECO:0000256" key="1">
    <source>
        <dbReference type="ARBA" id="ARBA00001968"/>
    </source>
</evidence>
<evidence type="ECO:0000313" key="11">
    <source>
        <dbReference type="Proteomes" id="UP000078542"/>
    </source>
</evidence>
<comment type="similarity">
    <text evidence="3">Belongs to the HARBI1 family.</text>
</comment>
<feature type="signal peptide" evidence="8">
    <location>
        <begin position="1"/>
        <end position="26"/>
    </location>
</feature>
<keyword evidence="8" id="KW-0732">Signal</keyword>
<keyword evidence="5" id="KW-0479">Metal-binding</keyword>
<organism evidence="10 11">
    <name type="scientific">Cyphomyrmex costatus</name>
    <dbReference type="NCBI Taxonomy" id="456900"/>
    <lineage>
        <taxon>Eukaryota</taxon>
        <taxon>Metazoa</taxon>
        <taxon>Ecdysozoa</taxon>
        <taxon>Arthropoda</taxon>
        <taxon>Hexapoda</taxon>
        <taxon>Insecta</taxon>
        <taxon>Pterygota</taxon>
        <taxon>Neoptera</taxon>
        <taxon>Endopterygota</taxon>
        <taxon>Hymenoptera</taxon>
        <taxon>Apocrita</taxon>
        <taxon>Aculeata</taxon>
        <taxon>Formicoidea</taxon>
        <taxon>Formicidae</taxon>
        <taxon>Myrmicinae</taxon>
        <taxon>Cyphomyrmex</taxon>
    </lineage>
</organism>
<keyword evidence="4" id="KW-0540">Nuclease</keyword>
<evidence type="ECO:0000256" key="6">
    <source>
        <dbReference type="ARBA" id="ARBA00022801"/>
    </source>
</evidence>
<dbReference type="EMBL" id="KQ978263">
    <property type="protein sequence ID" value="KYM95843.1"/>
    <property type="molecule type" value="Genomic_DNA"/>
</dbReference>
<sequence>MYKVINILCYTKILATLSLLASGSYQRRIGQDFLSCMCQASLSGAIHTVVEALNAIMQDWIKFPTEHFDIELVKQQFWIHCRFPGTIGAVDGTHVAIWPPNKEREHLYVSDFNGKILFVNSGHRGRTHDARVWNGSILSVHLEQQFQDGRINTWLLGDSGYPLLPYLLTPKLRQPVGSPSARYTNSHVIARSSIERTIGMLKGQWRCLRKERALHYSPEFSGKIYIPVVSCKY</sequence>
<name>A0A151I9V3_9HYME</name>
<evidence type="ECO:0000256" key="7">
    <source>
        <dbReference type="ARBA" id="ARBA00023242"/>
    </source>
</evidence>
<evidence type="ECO:0000259" key="9">
    <source>
        <dbReference type="Pfam" id="PF13359"/>
    </source>
</evidence>
<dbReference type="GO" id="GO:0004518">
    <property type="term" value="F:nuclease activity"/>
    <property type="evidence" value="ECO:0007669"/>
    <property type="project" value="UniProtKB-KW"/>
</dbReference>
<feature type="domain" description="DDE Tnp4" evidence="9">
    <location>
        <begin position="107"/>
        <end position="224"/>
    </location>
</feature>
<comment type="cofactor">
    <cofactor evidence="1">
        <name>a divalent metal cation</name>
        <dbReference type="ChEBI" id="CHEBI:60240"/>
    </cofactor>
</comment>
<evidence type="ECO:0000313" key="10">
    <source>
        <dbReference type="EMBL" id="KYM95843.1"/>
    </source>
</evidence>
<keyword evidence="7" id="KW-0539">Nucleus</keyword>
<dbReference type="GO" id="GO:0016787">
    <property type="term" value="F:hydrolase activity"/>
    <property type="evidence" value="ECO:0007669"/>
    <property type="project" value="UniProtKB-KW"/>
</dbReference>
<dbReference type="PANTHER" id="PTHR22930:SF289">
    <property type="entry name" value="DDE TNP4 DOMAIN-CONTAINING PROTEIN-RELATED"/>
    <property type="match status" value="1"/>
</dbReference>
<evidence type="ECO:0000256" key="4">
    <source>
        <dbReference type="ARBA" id="ARBA00022722"/>
    </source>
</evidence>
<evidence type="ECO:0000256" key="5">
    <source>
        <dbReference type="ARBA" id="ARBA00022723"/>
    </source>
</evidence>
<gene>
    <name evidence="10" type="ORF">ALC62_13506</name>
</gene>
<proteinExistence type="inferred from homology"/>